<keyword evidence="2" id="KW-0378">Hydrolase</keyword>
<dbReference type="InterPro" id="IPR036977">
    <property type="entry name" value="DNA_primase_Znf_CHC2"/>
</dbReference>
<reference evidence="2 3" key="1">
    <citation type="submission" date="2019-02" db="EMBL/GenBank/DDBJ databases">
        <title>Deep-cultivation of Planctomycetes and their phenomic and genomic characterization uncovers novel biology.</title>
        <authorList>
            <person name="Wiegand S."/>
            <person name="Jogler M."/>
            <person name="Boedeker C."/>
            <person name="Pinto D."/>
            <person name="Vollmers J."/>
            <person name="Rivas-Marin E."/>
            <person name="Kohn T."/>
            <person name="Peeters S.H."/>
            <person name="Heuer A."/>
            <person name="Rast P."/>
            <person name="Oberbeckmann S."/>
            <person name="Bunk B."/>
            <person name="Jeske O."/>
            <person name="Meyerdierks A."/>
            <person name="Storesund J.E."/>
            <person name="Kallscheuer N."/>
            <person name="Luecker S."/>
            <person name="Lage O.M."/>
            <person name="Pohl T."/>
            <person name="Merkel B.J."/>
            <person name="Hornburger P."/>
            <person name="Mueller R.-W."/>
            <person name="Bruemmer F."/>
            <person name="Labrenz M."/>
            <person name="Spormann A.M."/>
            <person name="Op Den Camp H."/>
            <person name="Overmann J."/>
            <person name="Amann R."/>
            <person name="Jetten M.S.M."/>
            <person name="Mascher T."/>
            <person name="Medema M.H."/>
            <person name="Devos D.P."/>
            <person name="Kaster A.-K."/>
            <person name="Ovreas L."/>
            <person name="Rohde M."/>
            <person name="Galperin M.Y."/>
            <person name="Jogler C."/>
        </authorList>
    </citation>
    <scope>NUCLEOTIDE SEQUENCE [LARGE SCALE GENOMIC DNA]</scope>
    <source>
        <strain evidence="2 3">CA85</strain>
    </source>
</reference>
<dbReference type="GO" id="GO:0006260">
    <property type="term" value="P:DNA replication"/>
    <property type="evidence" value="ECO:0007669"/>
    <property type="project" value="InterPro"/>
</dbReference>
<dbReference type="AlphaFoldDB" id="A0A5C5WMW2"/>
<keyword evidence="2" id="KW-0067">ATP-binding</keyword>
<evidence type="ECO:0000259" key="1">
    <source>
        <dbReference type="SMART" id="SM00778"/>
    </source>
</evidence>
<proteinExistence type="predicted"/>
<evidence type="ECO:0000313" key="2">
    <source>
        <dbReference type="EMBL" id="TWT52154.1"/>
    </source>
</evidence>
<gene>
    <name evidence="2" type="ORF">CA85_50680</name>
</gene>
<dbReference type="EMBL" id="SJPK01000031">
    <property type="protein sequence ID" value="TWT52154.1"/>
    <property type="molecule type" value="Genomic_DNA"/>
</dbReference>
<keyword evidence="2" id="KW-0347">Helicase</keyword>
<dbReference type="SUPFAM" id="SSF57783">
    <property type="entry name" value="Zinc beta-ribbon"/>
    <property type="match status" value="1"/>
</dbReference>
<protein>
    <submittedName>
        <fullName evidence="2">Zinc-binding domain of primase-helicase</fullName>
    </submittedName>
</protein>
<dbReference type="Gene3D" id="3.90.580.10">
    <property type="entry name" value="Zinc finger, CHC2-type domain"/>
    <property type="match status" value="1"/>
</dbReference>
<dbReference type="SMART" id="SM00778">
    <property type="entry name" value="Prim_Zn_Ribbon"/>
    <property type="match status" value="1"/>
</dbReference>
<dbReference type="Proteomes" id="UP000318053">
    <property type="component" value="Unassembled WGS sequence"/>
</dbReference>
<sequence>MSRYELDDVKSAAVGYWPAILNRVAGIDDDYLSNRHGPCRKCGGTDRWRFTNLNNHGGAICNQCGKMGDGLAVIMEMTGCGFAEAIKQVAEFLGVKPSTTNRKSLSKDTKLDPFRNIELQPDNEQTLSFWCWQKRLSLEAIKKAKPRIAKYRKRHTVIAMPLTSDSGEPIGWTMYEAFGGKLPLYDPKTKETEWLKVKTLKLKD</sequence>
<feature type="domain" description="DNA primase/helicase Gp4 N-terminal Bacteriophage T7-like" evidence="1">
    <location>
        <begin position="34"/>
        <end position="71"/>
    </location>
</feature>
<name>A0A5C5WMW2_9BACT</name>
<dbReference type="InterPro" id="IPR013237">
    <property type="entry name" value="Phage_T7_Gp4_N"/>
</dbReference>
<comment type="caution">
    <text evidence="2">The sequence shown here is derived from an EMBL/GenBank/DDBJ whole genome shotgun (WGS) entry which is preliminary data.</text>
</comment>
<dbReference type="GO" id="GO:0008270">
    <property type="term" value="F:zinc ion binding"/>
    <property type="evidence" value="ECO:0007669"/>
    <property type="project" value="InterPro"/>
</dbReference>
<dbReference type="Pfam" id="PF08273">
    <property type="entry name" value="Zn_Ribbon_Prim"/>
    <property type="match status" value="1"/>
</dbReference>
<dbReference type="RefSeq" id="WP_186775177.1">
    <property type="nucleotide sequence ID" value="NZ_SJPK01000031.1"/>
</dbReference>
<organism evidence="2 3">
    <name type="scientific">Allorhodopirellula solitaria</name>
    <dbReference type="NCBI Taxonomy" id="2527987"/>
    <lineage>
        <taxon>Bacteria</taxon>
        <taxon>Pseudomonadati</taxon>
        <taxon>Planctomycetota</taxon>
        <taxon>Planctomycetia</taxon>
        <taxon>Pirellulales</taxon>
        <taxon>Pirellulaceae</taxon>
        <taxon>Allorhodopirellula</taxon>
    </lineage>
</organism>
<keyword evidence="2" id="KW-0547">Nucleotide-binding</keyword>
<accession>A0A5C5WMW2</accession>
<dbReference type="GO" id="GO:0004386">
    <property type="term" value="F:helicase activity"/>
    <property type="evidence" value="ECO:0007669"/>
    <property type="project" value="UniProtKB-KW"/>
</dbReference>
<keyword evidence="3" id="KW-1185">Reference proteome</keyword>
<dbReference type="GO" id="GO:0003677">
    <property type="term" value="F:DNA binding"/>
    <property type="evidence" value="ECO:0007669"/>
    <property type="project" value="InterPro"/>
</dbReference>
<evidence type="ECO:0000313" key="3">
    <source>
        <dbReference type="Proteomes" id="UP000318053"/>
    </source>
</evidence>